<keyword evidence="8" id="KW-1185">Reference proteome</keyword>
<dbReference type="RefSeq" id="XP_067924481.1">
    <property type="nucleotide sequence ID" value="XM_068063544.1"/>
</dbReference>
<dbReference type="VEuPathDB" id="ToxoDB:CSUI_003346"/>
<keyword evidence="3 6" id="KW-1133">Transmembrane helix</keyword>
<proteinExistence type="predicted"/>
<dbReference type="InterPro" id="IPR024371">
    <property type="entry name" value="AcetylCoA_trans_1-like"/>
</dbReference>
<evidence type="ECO:0000256" key="4">
    <source>
        <dbReference type="ARBA" id="ARBA00023136"/>
    </source>
</evidence>
<keyword evidence="2 6" id="KW-0812">Transmembrane</keyword>
<dbReference type="Pfam" id="PF13000">
    <property type="entry name" value="Acatn"/>
    <property type="match status" value="2"/>
</dbReference>
<comment type="caution">
    <text evidence="7">The sequence shown here is derived from an EMBL/GenBank/DDBJ whole genome shotgun (WGS) entry which is preliminary data.</text>
</comment>
<dbReference type="InterPro" id="IPR036259">
    <property type="entry name" value="MFS_trans_sf"/>
</dbReference>
<dbReference type="GeneID" id="94426755"/>
<reference evidence="7 8" key="1">
    <citation type="journal article" date="2017" name="Int. J. Parasitol.">
        <title>The genome of the protozoan parasite Cystoisospora suis and a reverse vaccinology approach to identify vaccine candidates.</title>
        <authorList>
            <person name="Palmieri N."/>
            <person name="Shrestha A."/>
            <person name="Ruttkowski B."/>
            <person name="Beck T."/>
            <person name="Vogl C."/>
            <person name="Tomley F."/>
            <person name="Blake D.P."/>
            <person name="Joachim A."/>
        </authorList>
    </citation>
    <scope>NUCLEOTIDE SEQUENCE [LARGE SCALE GENOMIC DNA]</scope>
    <source>
        <strain evidence="7 8">Wien I</strain>
    </source>
</reference>
<dbReference type="PANTHER" id="PTHR12778:SF9">
    <property type="entry name" value="ACETYL-COENZYME A TRANSPORTER 1"/>
    <property type="match status" value="1"/>
</dbReference>
<feature type="region of interest" description="Disordered" evidence="5">
    <location>
        <begin position="239"/>
        <end position="265"/>
    </location>
</feature>
<feature type="transmembrane region" description="Helical" evidence="6">
    <location>
        <begin position="456"/>
        <end position="473"/>
    </location>
</feature>
<keyword evidence="4 6" id="KW-0472">Membrane</keyword>
<organism evidence="7 8">
    <name type="scientific">Cystoisospora suis</name>
    <dbReference type="NCBI Taxonomy" id="483139"/>
    <lineage>
        <taxon>Eukaryota</taxon>
        <taxon>Sar</taxon>
        <taxon>Alveolata</taxon>
        <taxon>Apicomplexa</taxon>
        <taxon>Conoidasida</taxon>
        <taxon>Coccidia</taxon>
        <taxon>Eucoccidiorida</taxon>
        <taxon>Eimeriorina</taxon>
        <taxon>Sarcocystidae</taxon>
        <taxon>Cystoisospora</taxon>
    </lineage>
</organism>
<dbReference type="Proteomes" id="UP000221165">
    <property type="component" value="Unassembled WGS sequence"/>
</dbReference>
<dbReference type="AlphaFoldDB" id="A0A2C6L5J0"/>
<dbReference type="OrthoDB" id="329930at2759"/>
<evidence type="ECO:0000313" key="7">
    <source>
        <dbReference type="EMBL" id="PHJ22804.1"/>
    </source>
</evidence>
<dbReference type="GO" id="GO:0016020">
    <property type="term" value="C:membrane"/>
    <property type="evidence" value="ECO:0007669"/>
    <property type="project" value="UniProtKB-SubCell"/>
</dbReference>
<gene>
    <name evidence="7" type="ORF">CSUI_003346</name>
</gene>
<feature type="transmembrane region" description="Helical" evidence="6">
    <location>
        <begin position="566"/>
        <end position="586"/>
    </location>
</feature>
<dbReference type="PANTHER" id="PTHR12778">
    <property type="entry name" value="SOLUTE CARRIER FAMILY 33 ACETYL-COA TRANSPORTER -RELATED"/>
    <property type="match status" value="1"/>
</dbReference>
<evidence type="ECO:0000313" key="8">
    <source>
        <dbReference type="Proteomes" id="UP000221165"/>
    </source>
</evidence>
<name>A0A2C6L5J0_9APIC</name>
<accession>A0A2C6L5J0</accession>
<protein>
    <submittedName>
        <fullName evidence="7">Acetyl-coenzyme a transporter</fullName>
    </submittedName>
</protein>
<dbReference type="GO" id="GO:0035348">
    <property type="term" value="P:acetyl-CoA transmembrane transport"/>
    <property type="evidence" value="ECO:0007669"/>
    <property type="project" value="InterPro"/>
</dbReference>
<feature type="region of interest" description="Disordered" evidence="5">
    <location>
        <begin position="301"/>
        <end position="341"/>
    </location>
</feature>
<evidence type="ECO:0000256" key="6">
    <source>
        <dbReference type="SAM" id="Phobius"/>
    </source>
</evidence>
<feature type="transmembrane region" description="Helical" evidence="6">
    <location>
        <begin position="388"/>
        <end position="406"/>
    </location>
</feature>
<comment type="subcellular location">
    <subcellularLocation>
        <location evidence="1">Membrane</location>
        <topology evidence="1">Multi-pass membrane protein</topology>
    </subcellularLocation>
</comment>
<evidence type="ECO:0000256" key="5">
    <source>
        <dbReference type="SAM" id="MobiDB-lite"/>
    </source>
</evidence>
<feature type="transmembrane region" description="Helical" evidence="6">
    <location>
        <begin position="203"/>
        <end position="229"/>
    </location>
</feature>
<dbReference type="EMBL" id="MIGC01001471">
    <property type="protein sequence ID" value="PHJ22804.1"/>
    <property type="molecule type" value="Genomic_DNA"/>
</dbReference>
<evidence type="ECO:0000256" key="1">
    <source>
        <dbReference type="ARBA" id="ARBA00004141"/>
    </source>
</evidence>
<dbReference type="GO" id="GO:0008521">
    <property type="term" value="F:acetyl-CoA transmembrane transporter activity"/>
    <property type="evidence" value="ECO:0007669"/>
    <property type="project" value="InterPro"/>
</dbReference>
<evidence type="ECO:0000256" key="2">
    <source>
        <dbReference type="ARBA" id="ARBA00022692"/>
    </source>
</evidence>
<feature type="compositionally biased region" description="Basic and acidic residues" evidence="5">
    <location>
        <begin position="630"/>
        <end position="639"/>
    </location>
</feature>
<feature type="region of interest" description="Disordered" evidence="5">
    <location>
        <begin position="615"/>
        <end position="639"/>
    </location>
</feature>
<feature type="transmembrane region" description="Helical" evidence="6">
    <location>
        <begin position="418"/>
        <end position="436"/>
    </location>
</feature>
<dbReference type="InterPro" id="IPR004752">
    <property type="entry name" value="AmpG_permease/AT-1"/>
</dbReference>
<dbReference type="SUPFAM" id="SSF103473">
    <property type="entry name" value="MFS general substrate transporter"/>
    <property type="match status" value="1"/>
</dbReference>
<evidence type="ECO:0000256" key="3">
    <source>
        <dbReference type="ARBA" id="ARBA00022989"/>
    </source>
</evidence>
<sequence length="639" mass="70317">MAHLLLFFSFCTRSKLPSSSFCLFSQGIPMGLSGSVPFLLSGKISYKQQSLLSLVSLPFSLKLLWAPLVDSLHYPPLGRRRSWLLPVQFLAGLLMVWAGTPQRVLRWIGAESSGDADPDVEALTLFFGVLYFLMATQDIAVDGWALTMLSQDNKGMASTCNTVGQTLGYFVSYVGFLALNDPTTCRRFLPASMLPAESDKPGALLDLACFLRFWGWLIIVTTVVVFLFFPEDSSSDSCNSEGAHNLLGKPPGRDEAQSGPRRMPVPAPLHVEAAQSCGPLGAPGEDLHLFTDEILEVTPRQQCLNKPRKARGERIADDGEAAEEGSPGSATSQLRKRRNSTKWEVASGADAEFRQLDEGTCEPEGVLEAYSLLWKLKLIERGVKKEDLALFAPLILPLGIMCPMMVGRFLRGRFPLRIFSYGYIARMAMCFVWAGAVGWTGSLLADGGVGMSSTRWALLYGVMFLITSVYNVCSDLMFVSQMAFFAQVSDPRIGGTYMTFLNTVTNLGVKWPNTLSLLLMDYVSIQDCVTVHREDAALVSATPNNKPRVLADGPEKTAPSHCRTIVDAYFVQIVACAFAGIVWLSLCWKRIEDIQKLPLQAWRVRLARSQRGEGVSNAEMTAVNGPKLRKPSEMEIRLS</sequence>